<dbReference type="SUPFAM" id="SSF81665">
    <property type="entry name" value="Calcium ATPase, transmembrane domain M"/>
    <property type="match status" value="1"/>
</dbReference>
<keyword evidence="5 11" id="KW-0479">Metal-binding</keyword>
<reference evidence="13 14" key="1">
    <citation type="submission" date="2019-02" db="EMBL/GenBank/DDBJ databases">
        <title>Planctomycetal bacteria perform biofilm scaping via a novel small molecule.</title>
        <authorList>
            <person name="Jeske O."/>
            <person name="Boedeker C."/>
            <person name="Wiegand S."/>
            <person name="Breitling P."/>
            <person name="Kallscheuer N."/>
            <person name="Jogler M."/>
            <person name="Rohde M."/>
            <person name="Petersen J."/>
            <person name="Medema M.H."/>
            <person name="Surup F."/>
            <person name="Jogler C."/>
        </authorList>
    </citation>
    <scope>NUCLEOTIDE SEQUENCE [LARGE SCALE GENOMIC DNA]</scope>
    <source>
        <strain evidence="13 14">Mal15</strain>
    </source>
</reference>
<dbReference type="KEGG" id="smam:Mal15_18650"/>
<dbReference type="NCBIfam" id="TIGR01494">
    <property type="entry name" value="ATPase_P-type"/>
    <property type="match status" value="1"/>
</dbReference>
<proteinExistence type="inferred from homology"/>
<keyword evidence="8" id="KW-1278">Translocase</keyword>
<dbReference type="NCBIfam" id="TIGR01525">
    <property type="entry name" value="ATPase-IB_hvy"/>
    <property type="match status" value="1"/>
</dbReference>
<dbReference type="Pfam" id="PF00122">
    <property type="entry name" value="E1-E2_ATPase"/>
    <property type="match status" value="1"/>
</dbReference>
<comment type="similarity">
    <text evidence="2 11">Belongs to the cation transport ATPase (P-type) (TC 3.A.3) family. Type IB subfamily.</text>
</comment>
<evidence type="ECO:0000256" key="10">
    <source>
        <dbReference type="ARBA" id="ARBA00023136"/>
    </source>
</evidence>
<evidence type="ECO:0000256" key="2">
    <source>
        <dbReference type="ARBA" id="ARBA00006024"/>
    </source>
</evidence>
<dbReference type="InterPro" id="IPR023298">
    <property type="entry name" value="ATPase_P-typ_TM_dom_sf"/>
</dbReference>
<sequence>MFGLEVIDLCQLLLSRRTISYLAEETRIMAIDPICKMTVDEATARSAERDGQTFFFCSEHCRVKFLDEGLPVKTQHHQHDHTHCEAAQNTQKAVAGKYICPMCEGVASEVPDNCPKCGMALELAKPTIGGRKTIYTCPMHPEIEQETPGSCPKCGMDLEAKYLEADEEDDSELRSMTQRFWVGVALSVPVFLLAMLPMVSVPIDVWVGRSVDVWLQLILSTPVVLWAGWPFFVRGFRSIVTWNLNMFTLIATGVAAAYLYSLIAVLLPGLLPDELQVDGYAEVYFEAAAVIVTLVLLGQVLELRARRRTGSAIRELLSLAPPTARVVRDGDEVEVVLDEVRSGDVLRVRPGEKIPVDGRVTDGNSSVDESMITGESLPVQKQVGDEIIGGTVNQTGSFLMEAEKVGEDTVLSQIVGMVADAQRSRAPIQKIADTVSGYFVPAVIVIAIVTFIVWAVLRPKEPALAWALVNAVAVLIIACPCTLGLATPISIMVGVGRGAQEGVLIKDAEVLETLEKIDTIVVDKTGTLTQGRPKLTECIAVDSDTEDELLRMAGSLEQQSEHPLARAIVEGAQARNLALPAPHDFDSITGGGVRGSIDGTKVLIGNRPLLEDNGVNNVSALNERAVGLQQQGRTVMFVAVDGVFVGLIAVSDPLKDSTPEAVKALHGLGLRIIMLTGDNEHTARTVAEQLGIDEFEAGVSPEDKHERIKALKAGGRKVAMAGDGINDAPALAAADVGVAMGTGTDIAIESSGVTLVKGDLRGIVKAVTLSRHTMRNIRQNLFFAFIYNALGVPIAAGVLYPIFGLLLNPMIAAAAMSFSSVSVIGNALRLRTIRLSAA</sequence>
<evidence type="ECO:0000256" key="3">
    <source>
        <dbReference type="ARBA" id="ARBA00022475"/>
    </source>
</evidence>
<evidence type="ECO:0000256" key="4">
    <source>
        <dbReference type="ARBA" id="ARBA00022692"/>
    </source>
</evidence>
<comment type="subcellular location">
    <subcellularLocation>
        <location evidence="1">Cell membrane</location>
        <topology evidence="1">Multi-pass membrane protein</topology>
    </subcellularLocation>
</comment>
<dbReference type="PANTHER" id="PTHR43520:SF8">
    <property type="entry name" value="P-TYPE CU(+) TRANSPORTER"/>
    <property type="match status" value="1"/>
</dbReference>
<feature type="transmembrane region" description="Helical" evidence="11">
    <location>
        <begin position="180"/>
        <end position="201"/>
    </location>
</feature>
<dbReference type="InterPro" id="IPR036412">
    <property type="entry name" value="HAD-like_sf"/>
</dbReference>
<dbReference type="InterPro" id="IPR007029">
    <property type="entry name" value="YHS_dom"/>
</dbReference>
<dbReference type="SFLD" id="SFLDG00002">
    <property type="entry name" value="C1.7:_P-type_atpase_like"/>
    <property type="match status" value="1"/>
</dbReference>
<dbReference type="InterPro" id="IPR011017">
    <property type="entry name" value="TRASH_dom"/>
</dbReference>
<dbReference type="SUPFAM" id="SSF81653">
    <property type="entry name" value="Calcium ATPase, transduction domain A"/>
    <property type="match status" value="1"/>
</dbReference>
<keyword evidence="14" id="KW-1185">Reference proteome</keyword>
<dbReference type="Proteomes" id="UP000321353">
    <property type="component" value="Chromosome"/>
</dbReference>
<keyword evidence="6 11" id="KW-0547">Nucleotide-binding</keyword>
<feature type="transmembrane region" description="Helical" evidence="11">
    <location>
        <begin position="244"/>
        <end position="271"/>
    </location>
</feature>
<dbReference type="InterPro" id="IPR008250">
    <property type="entry name" value="ATPase_P-typ_transduc_dom_A_sf"/>
</dbReference>
<dbReference type="FunFam" id="2.70.150.10:FF:000020">
    <property type="entry name" value="Copper-exporting P-type ATPase A"/>
    <property type="match status" value="1"/>
</dbReference>
<feature type="transmembrane region" description="Helical" evidence="11">
    <location>
        <begin position="435"/>
        <end position="457"/>
    </location>
</feature>
<dbReference type="Gene3D" id="2.70.150.10">
    <property type="entry name" value="Calcium-transporting ATPase, cytoplasmic transduction domain A"/>
    <property type="match status" value="1"/>
</dbReference>
<dbReference type="Gene3D" id="3.40.50.1000">
    <property type="entry name" value="HAD superfamily/HAD-like"/>
    <property type="match status" value="1"/>
</dbReference>
<evidence type="ECO:0000256" key="8">
    <source>
        <dbReference type="ARBA" id="ARBA00022967"/>
    </source>
</evidence>
<evidence type="ECO:0000256" key="1">
    <source>
        <dbReference type="ARBA" id="ARBA00004651"/>
    </source>
</evidence>
<evidence type="ECO:0000259" key="12">
    <source>
        <dbReference type="SMART" id="SM00746"/>
    </source>
</evidence>
<keyword evidence="9 11" id="KW-1133">Transmembrane helix</keyword>
<feature type="transmembrane region" description="Helical" evidence="11">
    <location>
        <begin position="463"/>
        <end position="487"/>
    </location>
</feature>
<feature type="transmembrane region" description="Helical" evidence="11">
    <location>
        <begin position="781"/>
        <end position="803"/>
    </location>
</feature>
<dbReference type="NCBIfam" id="TIGR01511">
    <property type="entry name" value="ATPase-IB1_Cu"/>
    <property type="match status" value="1"/>
</dbReference>
<dbReference type="Pfam" id="PF04945">
    <property type="entry name" value="YHS"/>
    <property type="match status" value="1"/>
</dbReference>
<dbReference type="InterPro" id="IPR045800">
    <property type="entry name" value="HMBD"/>
</dbReference>
<dbReference type="InterPro" id="IPR018303">
    <property type="entry name" value="ATPase_P-typ_P_site"/>
</dbReference>
<dbReference type="PRINTS" id="PR00119">
    <property type="entry name" value="CATATPASE"/>
</dbReference>
<dbReference type="CDD" id="cd02094">
    <property type="entry name" value="P-type_ATPase_Cu-like"/>
    <property type="match status" value="1"/>
</dbReference>
<feature type="domain" description="TRASH" evidence="12">
    <location>
        <begin position="32"/>
        <end position="69"/>
    </location>
</feature>
<dbReference type="InterPro" id="IPR027256">
    <property type="entry name" value="P-typ_ATPase_IB"/>
</dbReference>
<dbReference type="InterPro" id="IPR023214">
    <property type="entry name" value="HAD_sf"/>
</dbReference>
<dbReference type="SFLD" id="SFLDF00027">
    <property type="entry name" value="p-type_atpase"/>
    <property type="match status" value="1"/>
</dbReference>
<name>A0A5B9MCZ9_9BACT</name>
<evidence type="ECO:0000256" key="7">
    <source>
        <dbReference type="ARBA" id="ARBA00022840"/>
    </source>
</evidence>
<dbReference type="GO" id="GO:0005524">
    <property type="term" value="F:ATP binding"/>
    <property type="evidence" value="ECO:0007669"/>
    <property type="project" value="UniProtKB-UniRule"/>
</dbReference>
<dbReference type="InterPro" id="IPR001757">
    <property type="entry name" value="P_typ_ATPase"/>
</dbReference>
<dbReference type="SMART" id="SM00746">
    <property type="entry name" value="TRASH"/>
    <property type="match status" value="1"/>
</dbReference>
<feature type="transmembrane region" description="Helical" evidence="11">
    <location>
        <begin position="213"/>
        <end position="232"/>
    </location>
</feature>
<evidence type="ECO:0000313" key="14">
    <source>
        <dbReference type="Proteomes" id="UP000321353"/>
    </source>
</evidence>
<dbReference type="Gene3D" id="3.40.1110.10">
    <property type="entry name" value="Calcium-transporting ATPase, cytoplasmic domain N"/>
    <property type="match status" value="1"/>
</dbReference>
<keyword evidence="4 11" id="KW-0812">Transmembrane</keyword>
<evidence type="ECO:0000256" key="5">
    <source>
        <dbReference type="ARBA" id="ARBA00022723"/>
    </source>
</evidence>
<evidence type="ECO:0000313" key="13">
    <source>
        <dbReference type="EMBL" id="QEF97820.1"/>
    </source>
</evidence>
<dbReference type="Pfam" id="PF19335">
    <property type="entry name" value="HMBD"/>
    <property type="match status" value="2"/>
</dbReference>
<dbReference type="GO" id="GO:0016887">
    <property type="term" value="F:ATP hydrolysis activity"/>
    <property type="evidence" value="ECO:0007669"/>
    <property type="project" value="InterPro"/>
</dbReference>
<dbReference type="SFLD" id="SFLDS00003">
    <property type="entry name" value="Haloacid_Dehalogenase"/>
    <property type="match status" value="1"/>
</dbReference>
<organism evidence="13 14">
    <name type="scientific">Stieleria maiorica</name>
    <dbReference type="NCBI Taxonomy" id="2795974"/>
    <lineage>
        <taxon>Bacteria</taxon>
        <taxon>Pseudomonadati</taxon>
        <taxon>Planctomycetota</taxon>
        <taxon>Planctomycetia</taxon>
        <taxon>Pirellulales</taxon>
        <taxon>Pirellulaceae</taxon>
        <taxon>Stieleria</taxon>
    </lineage>
</organism>
<dbReference type="SUPFAM" id="SSF56784">
    <property type="entry name" value="HAD-like"/>
    <property type="match status" value="1"/>
</dbReference>
<evidence type="ECO:0000256" key="11">
    <source>
        <dbReference type="RuleBase" id="RU362081"/>
    </source>
</evidence>
<accession>A0A5B9MCZ9</accession>
<dbReference type="PRINTS" id="PR00120">
    <property type="entry name" value="HATPASE"/>
</dbReference>
<dbReference type="InterPro" id="IPR023299">
    <property type="entry name" value="ATPase_P-typ_cyto_dom_N"/>
</dbReference>
<dbReference type="GO" id="GO:0055070">
    <property type="term" value="P:copper ion homeostasis"/>
    <property type="evidence" value="ECO:0007669"/>
    <property type="project" value="TreeGrafter"/>
</dbReference>
<dbReference type="GO" id="GO:0005507">
    <property type="term" value="F:copper ion binding"/>
    <property type="evidence" value="ECO:0007669"/>
    <property type="project" value="TreeGrafter"/>
</dbReference>
<protein>
    <submittedName>
        <fullName evidence="13">Silver exporting P-type ATPase</fullName>
    </submittedName>
</protein>
<dbReference type="GO" id="GO:0005886">
    <property type="term" value="C:plasma membrane"/>
    <property type="evidence" value="ECO:0007669"/>
    <property type="project" value="UniProtKB-SubCell"/>
</dbReference>
<feature type="transmembrane region" description="Helical" evidence="11">
    <location>
        <begin position="809"/>
        <end position="828"/>
    </location>
</feature>
<keyword evidence="10 11" id="KW-0472">Membrane</keyword>
<dbReference type="PANTHER" id="PTHR43520">
    <property type="entry name" value="ATP7, ISOFORM B"/>
    <property type="match status" value="1"/>
</dbReference>
<evidence type="ECO:0000256" key="6">
    <source>
        <dbReference type="ARBA" id="ARBA00022741"/>
    </source>
</evidence>
<feature type="transmembrane region" description="Helical" evidence="11">
    <location>
        <begin position="283"/>
        <end position="301"/>
    </location>
</feature>
<evidence type="ECO:0000256" key="9">
    <source>
        <dbReference type="ARBA" id="ARBA00022989"/>
    </source>
</evidence>
<dbReference type="InterPro" id="IPR059000">
    <property type="entry name" value="ATPase_P-type_domA"/>
</dbReference>
<dbReference type="GO" id="GO:0060003">
    <property type="term" value="P:copper ion export"/>
    <property type="evidence" value="ECO:0007669"/>
    <property type="project" value="UniProtKB-ARBA"/>
</dbReference>
<dbReference type="InterPro" id="IPR044492">
    <property type="entry name" value="P_typ_ATPase_HD_dom"/>
</dbReference>
<dbReference type="GO" id="GO:0043682">
    <property type="term" value="F:P-type divalent copper transporter activity"/>
    <property type="evidence" value="ECO:0007669"/>
    <property type="project" value="TreeGrafter"/>
</dbReference>
<keyword evidence="3 11" id="KW-1003">Cell membrane</keyword>
<dbReference type="AlphaFoldDB" id="A0A5B9MCZ9"/>
<keyword evidence="7 11" id="KW-0067">ATP-binding</keyword>
<dbReference type="Pfam" id="PF00702">
    <property type="entry name" value="Hydrolase"/>
    <property type="match status" value="1"/>
</dbReference>
<dbReference type="EMBL" id="CP036264">
    <property type="protein sequence ID" value="QEF97820.1"/>
    <property type="molecule type" value="Genomic_DNA"/>
</dbReference>
<dbReference type="PROSITE" id="PS00154">
    <property type="entry name" value="ATPASE_E1_E2"/>
    <property type="match status" value="1"/>
</dbReference>
<gene>
    <name evidence="13" type="primary">silP_1</name>
    <name evidence="13" type="ORF">Mal15_18650</name>
</gene>